<dbReference type="InterPro" id="IPR025478">
    <property type="entry name" value="COP23"/>
</dbReference>
<evidence type="ECO:0000256" key="2">
    <source>
        <dbReference type="SAM" id="SignalP"/>
    </source>
</evidence>
<feature type="region of interest" description="Disordered" evidence="1">
    <location>
        <begin position="138"/>
        <end position="163"/>
    </location>
</feature>
<keyword evidence="2" id="KW-0732">Signal</keyword>
<organism evidence="3">
    <name type="scientific">Woronichinia naegeliana WA131</name>
    <dbReference type="NCBI Taxonomy" id="2824559"/>
    <lineage>
        <taxon>Bacteria</taxon>
        <taxon>Bacillati</taxon>
        <taxon>Cyanobacteriota</taxon>
        <taxon>Cyanophyceae</taxon>
        <taxon>Synechococcales</taxon>
        <taxon>Coelosphaeriaceae</taxon>
        <taxon>Woronichinia</taxon>
    </lineage>
</organism>
<dbReference type="Pfam" id="PF14218">
    <property type="entry name" value="COP23"/>
    <property type="match status" value="1"/>
</dbReference>
<sequence>MIKQFFWVKTLGVGSVILYLTGMQPSQAQDTGFVCAVTNDNVPTTFAQTGDGPVDVFKWQSTYFRPPYTPMQRCQEVTERMNSFAAQGMLDYITTGRVNNQPVLCAGSACDRSGSNVLLTLRRDQNPNQVLQEINANRAGAAGPSRQLSGGSSSSSSSFIKQNSDGTISLNVKKYLGAASKSPFKSTPNNSSTSPIFNNNSPSTPSPSGSSSGRKW</sequence>
<dbReference type="AlphaFoldDB" id="A0A977PXF1"/>
<name>A0A977PXF1_9CYAN</name>
<reference evidence="3" key="1">
    <citation type="submission" date="2021-04" db="EMBL/GenBank/DDBJ databases">
        <title>Genome sequence of Woronichinia naegeliana from Washington state freshwater lake bloom.</title>
        <authorList>
            <person name="Dreher T.W."/>
        </authorList>
    </citation>
    <scope>NUCLEOTIDE SEQUENCE</scope>
    <source>
        <strain evidence="3">WA131</strain>
    </source>
</reference>
<feature type="chain" id="PRO_5036810994" evidence="2">
    <location>
        <begin position="29"/>
        <end position="216"/>
    </location>
</feature>
<dbReference type="KEGG" id="wna:KA717_07415"/>
<evidence type="ECO:0000313" key="3">
    <source>
        <dbReference type="EMBL" id="UXE62577.1"/>
    </source>
</evidence>
<dbReference type="Proteomes" id="UP001065613">
    <property type="component" value="Chromosome"/>
</dbReference>
<gene>
    <name evidence="3" type="ORF">KA717_07415</name>
</gene>
<evidence type="ECO:0000256" key="1">
    <source>
        <dbReference type="SAM" id="MobiDB-lite"/>
    </source>
</evidence>
<proteinExistence type="predicted"/>
<accession>A0A977PXF1</accession>
<feature type="compositionally biased region" description="Low complexity" evidence="1">
    <location>
        <begin position="149"/>
        <end position="158"/>
    </location>
</feature>
<dbReference type="EMBL" id="CP073041">
    <property type="protein sequence ID" value="UXE62577.1"/>
    <property type="molecule type" value="Genomic_DNA"/>
</dbReference>
<feature type="region of interest" description="Disordered" evidence="1">
    <location>
        <begin position="180"/>
        <end position="216"/>
    </location>
</feature>
<feature type="signal peptide" evidence="2">
    <location>
        <begin position="1"/>
        <end position="28"/>
    </location>
</feature>
<protein>
    <submittedName>
        <fullName evidence="3">COP23 domain-containing protein</fullName>
    </submittedName>
</protein>